<evidence type="ECO:0000313" key="4">
    <source>
        <dbReference type="EMBL" id="GAU09987.1"/>
    </source>
</evidence>
<dbReference type="OrthoDB" id="1435533at2759"/>
<dbReference type="GO" id="GO:0003824">
    <property type="term" value="F:catalytic activity"/>
    <property type="evidence" value="ECO:0007669"/>
    <property type="project" value="InterPro"/>
</dbReference>
<dbReference type="SUPFAM" id="SSF54928">
    <property type="entry name" value="RNA-binding domain, RBD"/>
    <property type="match status" value="1"/>
</dbReference>
<keyword evidence="5" id="KW-1185">Reference proteome</keyword>
<evidence type="ECO:0008006" key="6">
    <source>
        <dbReference type="Google" id="ProtNLM"/>
    </source>
</evidence>
<keyword evidence="1" id="KW-0694">RNA-binding</keyword>
<dbReference type="InterPro" id="IPR000477">
    <property type="entry name" value="RT_dom"/>
</dbReference>
<dbReference type="Pfam" id="PF00076">
    <property type="entry name" value="RRM_1"/>
    <property type="match status" value="1"/>
</dbReference>
<dbReference type="PROSITE" id="PS50878">
    <property type="entry name" value="RT_POL"/>
    <property type="match status" value="1"/>
</dbReference>
<dbReference type="EMBL" id="BCLP01012149">
    <property type="protein sequence ID" value="GAU09987.1"/>
    <property type="molecule type" value="Genomic_DNA"/>
</dbReference>
<name>A0A1B5Z791_TRISU</name>
<organism evidence="4 5">
    <name type="scientific">Trifolium subterraneum</name>
    <name type="common">Subterranean clover</name>
    <dbReference type="NCBI Taxonomy" id="3900"/>
    <lineage>
        <taxon>Eukaryota</taxon>
        <taxon>Viridiplantae</taxon>
        <taxon>Streptophyta</taxon>
        <taxon>Embryophyta</taxon>
        <taxon>Tracheophyta</taxon>
        <taxon>Spermatophyta</taxon>
        <taxon>Magnoliopsida</taxon>
        <taxon>eudicotyledons</taxon>
        <taxon>Gunneridae</taxon>
        <taxon>Pentapetalae</taxon>
        <taxon>rosids</taxon>
        <taxon>fabids</taxon>
        <taxon>Fabales</taxon>
        <taxon>Fabaceae</taxon>
        <taxon>Papilionoideae</taxon>
        <taxon>50 kb inversion clade</taxon>
        <taxon>NPAAA clade</taxon>
        <taxon>Hologalegina</taxon>
        <taxon>IRL clade</taxon>
        <taxon>Trifolieae</taxon>
        <taxon>Trifolium</taxon>
    </lineage>
</organism>
<evidence type="ECO:0000313" key="5">
    <source>
        <dbReference type="Proteomes" id="UP000242715"/>
    </source>
</evidence>
<dbReference type="CDD" id="cd01650">
    <property type="entry name" value="RT_nLTR_like"/>
    <property type="match status" value="1"/>
</dbReference>
<comment type="caution">
    <text evidence="4">The sequence shown here is derived from an EMBL/GenBank/DDBJ whole genome shotgun (WGS) entry which is preliminary data.</text>
</comment>
<dbReference type="Pfam" id="PF13966">
    <property type="entry name" value="zf-RVT"/>
    <property type="match status" value="1"/>
</dbReference>
<dbReference type="Gene3D" id="3.30.70.330">
    <property type="match status" value="1"/>
</dbReference>
<dbReference type="GO" id="GO:0003723">
    <property type="term" value="F:RNA binding"/>
    <property type="evidence" value="ECO:0007669"/>
    <property type="project" value="UniProtKB-UniRule"/>
</dbReference>
<dbReference type="SMART" id="SM00360">
    <property type="entry name" value="RRM"/>
    <property type="match status" value="1"/>
</dbReference>
<dbReference type="CDD" id="cd00590">
    <property type="entry name" value="RRM_SF"/>
    <property type="match status" value="1"/>
</dbReference>
<dbReference type="PANTHER" id="PTHR33116">
    <property type="entry name" value="REVERSE TRANSCRIPTASE ZINC-BINDING DOMAIN-CONTAINING PROTEIN-RELATED-RELATED"/>
    <property type="match status" value="1"/>
</dbReference>
<dbReference type="InterPro" id="IPR005135">
    <property type="entry name" value="Endo/exonuclease/phosphatase"/>
</dbReference>
<dbReference type="Pfam" id="PF00078">
    <property type="entry name" value="RVT_1"/>
    <property type="match status" value="1"/>
</dbReference>
<dbReference type="Proteomes" id="UP000242715">
    <property type="component" value="Unassembled WGS sequence"/>
</dbReference>
<accession>A0A1B5Z791</accession>
<sequence length="1815" mass="204944">MREKGERESVGERRSRGKQRGYVHRLDSEATSFFFTNFPDDIKAVDLWPRFARFGRVGEVYIPSKVDKQGRRFGFVKFREVKEASELLRRLSNIWIGTFKLRINLSKFVRRAEATQWEEGHREGNGGQRVRDGKSFKVALAGEKEVDAGVVVGTSAQGGQLKKVVASESEVVWEVEAEEERMASLVGAFVGFLVEDKDAQSLQNNFRMSGFHSLKVTVMGFKQVLLWSDKADEVKEVVETVGWWCSLFEKLVPWSPDLISNHRVIWLGCFGVPIHAWGVDLFRALAFKYGRFIEIDANTSNLKRCDVARVKIVTKNPKLIDSVMVVKVCDQRFEIKVLEESGNWSEDGRGCLNFSPGWQEEQSSRASHDGDSNCAVVEGCFSESGSGADVSESCQVLLELQKRGGERSLTEGSIRVLGYTEDEMSGNIPNILGYSVEPLVNIERDVGVCTLLEAGVTNSLLEIETTIPRCEGHGVMGICQANEVQENEVDFQVEVVPRGEKNCGQIEVCVVQAVKDCVGLTEAEKGGCEENALKISRPSTSKTKRGEVGCIGPSNIINKFDGVFVAKGLGPEGMVRNPASSKKALLTKTKRKSLKKDGSSKPKCVNSKIKPLIPFNKLRLLPAHSRPVHRRKKSSKTMGGQQGVSAVVGGVVSDSLHNSESSSSTQTVGSSDLPGINLEVVLPSSPEHVVDPVLVGGRSTSGMELFLQADGGVGVSERRRVEAEKLIELAEDVGIKFHGGDGEDVERGLGSRVKRRKVKEVIGVEKLDFLALQETKLEEVTSTLCRSLWGNDDWDGFVGVCLDLVDLQVRVCVINVYAKCNLSDKRRLWSDLLMTKRGFGDIVWCIVGDFNSVLDTSERRGIALGAAHSPTREMMEFGQFMEDLELVDLPFIGRRFTWFHPNGTTMSRLDRVLVSLDWIPLWGNPNAWVAPRDVSDHCPIILRYDSTDWGPKPFRFNNFWLKHNNFRTLVKDTWEAQQFTGWMGYILKDRLKGLKIAIKNWNGVVYGKPVERKNSLVEKIKALDLKSEQVGISGEEVATRKKLFDELWVVLKSIDASIFQRSRARWLKEGDANTKYFHSQVKARGRINKVSALLTDNGWVEGPINVRQATLSFFQHHFASTEWERPTLDGVGFPVLSDDCNSALTAPFTSEEIEDAVRDCDGSKCPGPDGFNFAFIKEFWDLMKHEGRQLVEGAVVVNEVIDYAKKAAKECLILKVDFEKAYDSVDWGFLDYMLGRFRFSAKWRAWMKACVCGGNLSVLVNGSPTLELPIKRGLKQGDPLAPLLFLLVAEGLGGLMRRAVEINRFRPFLVGGGGAPVSVLQYADDTLCIGEATIENLWVLKSVLRGFEMASGLKVNFWKSCVIGVNVSEEFLGMASEFLNCRIGRTPFKYLGLPVGANPRKLSTWDPMLMLIKRRLGSWRNKYSKICWVKWDDICRPKKEAGLGLRDLRLVNSSLLAKWRWKLLTYEPDVWKDIVIARYGRDVIGKRILGEVDVPRVASMWWKDLCQLDGEASWFSSALGKKVGRGDTTNFWNEAWIGDQPLRLRFPRLFGISLQQQAVIQDVGRMIDGRWQWELLWRRNRFQWEEDQYNEFVEIIDPFVPVDVGDRWLWLGDGILGFTVKSAFLRLESMVANSRILEPVEEFVFKRLWKCAVPSKVRAFGWQLLLNRIQTKDNLVKRNLLQTDQQLCVFCGRKTETAVHLFLHCEWVAKVWYSITGWLGFSLIIPPNLSTSFAMWATCVNIKKQKSGLCLIWNAFMWMVWKRRNDLVFNNVAASVDELVEQIQLVSWQWFIGRMAKGPCLLYEWKWSPIDCMRR</sequence>
<dbReference type="InterPro" id="IPR012677">
    <property type="entry name" value="Nucleotide-bd_a/b_plait_sf"/>
</dbReference>
<proteinExistence type="predicted"/>
<dbReference type="InterPro" id="IPR000504">
    <property type="entry name" value="RRM_dom"/>
</dbReference>
<evidence type="ECO:0000256" key="1">
    <source>
        <dbReference type="PROSITE-ProRule" id="PRU00176"/>
    </source>
</evidence>
<dbReference type="Gene3D" id="3.60.10.10">
    <property type="entry name" value="Endonuclease/exonuclease/phosphatase"/>
    <property type="match status" value="1"/>
</dbReference>
<dbReference type="InterPro" id="IPR035979">
    <property type="entry name" value="RBD_domain_sf"/>
</dbReference>
<dbReference type="SUPFAM" id="SSF56219">
    <property type="entry name" value="DNase I-like"/>
    <property type="match status" value="1"/>
</dbReference>
<evidence type="ECO:0000259" key="3">
    <source>
        <dbReference type="PROSITE" id="PS50878"/>
    </source>
</evidence>
<dbReference type="PROSITE" id="PS50102">
    <property type="entry name" value="RRM"/>
    <property type="match status" value="1"/>
</dbReference>
<dbReference type="Pfam" id="PF03372">
    <property type="entry name" value="Exo_endo_phos"/>
    <property type="match status" value="1"/>
</dbReference>
<evidence type="ECO:0000259" key="2">
    <source>
        <dbReference type="PROSITE" id="PS50102"/>
    </source>
</evidence>
<protein>
    <recommendedName>
        <fullName evidence="6">RRM domain-containing protein</fullName>
    </recommendedName>
</protein>
<reference evidence="5" key="1">
    <citation type="journal article" date="2017" name="Front. Plant Sci.">
        <title>Climate Clever Clovers: New Paradigm to Reduce the Environmental Footprint of Ruminants by Breeding Low Methanogenic Forages Utilizing Haplotype Variation.</title>
        <authorList>
            <person name="Kaur P."/>
            <person name="Appels R."/>
            <person name="Bayer P.E."/>
            <person name="Keeble-Gagnere G."/>
            <person name="Wang J."/>
            <person name="Hirakawa H."/>
            <person name="Shirasawa K."/>
            <person name="Vercoe P."/>
            <person name="Stefanova K."/>
            <person name="Durmic Z."/>
            <person name="Nichols P."/>
            <person name="Revell C."/>
            <person name="Isobe S.N."/>
            <person name="Edwards D."/>
            <person name="Erskine W."/>
        </authorList>
    </citation>
    <scope>NUCLEOTIDE SEQUENCE [LARGE SCALE GENOMIC DNA]</scope>
    <source>
        <strain evidence="5">cv. Daliak</strain>
    </source>
</reference>
<feature type="domain" description="RRM" evidence="2">
    <location>
        <begin position="31"/>
        <end position="108"/>
    </location>
</feature>
<feature type="domain" description="Reverse transcriptase" evidence="3">
    <location>
        <begin position="1146"/>
        <end position="1395"/>
    </location>
</feature>
<dbReference type="InterPro" id="IPR036691">
    <property type="entry name" value="Endo/exonu/phosph_ase_sf"/>
</dbReference>
<dbReference type="InterPro" id="IPR026960">
    <property type="entry name" value="RVT-Znf"/>
</dbReference>
<dbReference type="PANTHER" id="PTHR33116:SF78">
    <property type="entry name" value="OS12G0587133 PROTEIN"/>
    <property type="match status" value="1"/>
</dbReference>
<gene>
    <name evidence="4" type="ORF">TSUD_393040</name>
</gene>